<dbReference type="PROSITE" id="PS00188">
    <property type="entry name" value="BIOTIN"/>
    <property type="match status" value="1"/>
</dbReference>
<dbReference type="NCBIfam" id="TIGR00531">
    <property type="entry name" value="BCCP"/>
    <property type="match status" value="1"/>
</dbReference>
<dbReference type="Proteomes" id="UP000183642">
    <property type="component" value="Unassembled WGS sequence"/>
</dbReference>
<dbReference type="PRINTS" id="PR01071">
    <property type="entry name" value="ACOABIOTINCC"/>
</dbReference>
<dbReference type="InterPro" id="IPR001249">
    <property type="entry name" value="AcCoA_biotinCC"/>
</dbReference>
<evidence type="ECO:0000256" key="8">
    <source>
        <dbReference type="RuleBase" id="RU364072"/>
    </source>
</evidence>
<comment type="pathway">
    <text evidence="1 8">Lipid metabolism; fatty acid biosynthesis.</text>
</comment>
<keyword evidence="3 8" id="KW-0444">Lipid biosynthesis</keyword>
<protein>
    <recommendedName>
        <fullName evidence="2 8">Biotin carboxyl carrier protein of acetyl-CoA carboxylase</fullName>
    </recommendedName>
</protein>
<dbReference type="InterPro" id="IPR000089">
    <property type="entry name" value="Biotin_lipoyl"/>
</dbReference>
<evidence type="ECO:0000313" key="11">
    <source>
        <dbReference type="EMBL" id="SFO55852.1"/>
    </source>
</evidence>
<dbReference type="RefSeq" id="WP_075015564.1">
    <property type="nucleotide sequence ID" value="NZ_FOWE01000012.1"/>
</dbReference>
<keyword evidence="7 8" id="KW-0092">Biotin</keyword>
<evidence type="ECO:0000313" key="12">
    <source>
        <dbReference type="Proteomes" id="UP000183642"/>
    </source>
</evidence>
<dbReference type="PANTHER" id="PTHR45266:SF3">
    <property type="entry name" value="OXALOACETATE DECARBOXYLASE ALPHA CHAIN"/>
    <property type="match status" value="1"/>
</dbReference>
<evidence type="ECO:0000256" key="7">
    <source>
        <dbReference type="ARBA" id="ARBA00023267"/>
    </source>
</evidence>
<evidence type="ECO:0000256" key="5">
    <source>
        <dbReference type="ARBA" id="ARBA00023098"/>
    </source>
</evidence>
<organism evidence="11 12">
    <name type="scientific">Geodermatophilus obscurus</name>
    <dbReference type="NCBI Taxonomy" id="1861"/>
    <lineage>
        <taxon>Bacteria</taxon>
        <taxon>Bacillati</taxon>
        <taxon>Actinomycetota</taxon>
        <taxon>Actinomycetes</taxon>
        <taxon>Geodermatophilales</taxon>
        <taxon>Geodermatophilaceae</taxon>
        <taxon>Geodermatophilus</taxon>
    </lineage>
</organism>
<dbReference type="InterPro" id="IPR011053">
    <property type="entry name" value="Single_hybrid_motif"/>
</dbReference>
<dbReference type="PANTHER" id="PTHR45266">
    <property type="entry name" value="OXALOACETATE DECARBOXYLASE ALPHA CHAIN"/>
    <property type="match status" value="1"/>
</dbReference>
<sequence length="176" mass="18177">MRPAELPPRPGAGGAEDPEQTSRSLQEEVVELARTLPGPLRRLTVRSGDRAVEVEWAAEVLLPAAGAAPPAGLQALAPVPAAEPAAAPEVPEGTVAVRAPLVGTFYLAPSPGSEPFVRVGDEVESGQTLGIVEAMKLMNPIVADAAGMVAEVRVGDAESVEYDQVLFLLHPPGGPR</sequence>
<keyword evidence="12" id="KW-1185">Reference proteome</keyword>
<proteinExistence type="predicted"/>
<keyword evidence="5 8" id="KW-0443">Lipid metabolism</keyword>
<evidence type="ECO:0000256" key="9">
    <source>
        <dbReference type="SAM" id="MobiDB-lite"/>
    </source>
</evidence>
<evidence type="ECO:0000259" key="10">
    <source>
        <dbReference type="PROSITE" id="PS50968"/>
    </source>
</evidence>
<dbReference type="CDD" id="cd06850">
    <property type="entry name" value="biotinyl_domain"/>
    <property type="match status" value="1"/>
</dbReference>
<dbReference type="UniPathway" id="UPA00094"/>
<evidence type="ECO:0000256" key="2">
    <source>
        <dbReference type="ARBA" id="ARBA00017562"/>
    </source>
</evidence>
<dbReference type="InterPro" id="IPR050709">
    <property type="entry name" value="Biotin_Carboxyl_Carrier/Decarb"/>
</dbReference>
<accession>A0A1I5I5J9</accession>
<dbReference type="AlphaFoldDB" id="A0A1I5I5J9"/>
<dbReference type="GO" id="GO:0006633">
    <property type="term" value="P:fatty acid biosynthetic process"/>
    <property type="evidence" value="ECO:0007669"/>
    <property type="project" value="UniProtKB-UniPathway"/>
</dbReference>
<evidence type="ECO:0000256" key="3">
    <source>
        <dbReference type="ARBA" id="ARBA00022516"/>
    </source>
</evidence>
<feature type="domain" description="Lipoyl-binding" evidence="10">
    <location>
        <begin position="94"/>
        <end position="170"/>
    </location>
</feature>
<name>A0A1I5I5J9_9ACTN</name>
<keyword evidence="6 8" id="KW-0275">Fatty acid biosynthesis</keyword>
<dbReference type="PROSITE" id="PS50968">
    <property type="entry name" value="BIOTINYL_LIPOYL"/>
    <property type="match status" value="1"/>
</dbReference>
<comment type="function">
    <text evidence="8">This protein is a component of the acetyl coenzyme A carboxylase complex; first, biotin carboxylase catalyzes the carboxylation of the carrier protein and then the transcarboxylase transfers the carboxyl group to form malonyl-CoA.</text>
</comment>
<evidence type="ECO:0000256" key="1">
    <source>
        <dbReference type="ARBA" id="ARBA00005194"/>
    </source>
</evidence>
<dbReference type="EMBL" id="FOWE01000012">
    <property type="protein sequence ID" value="SFO55852.1"/>
    <property type="molecule type" value="Genomic_DNA"/>
</dbReference>
<dbReference type="SUPFAM" id="SSF51230">
    <property type="entry name" value="Single hybrid motif"/>
    <property type="match status" value="1"/>
</dbReference>
<feature type="compositionally biased region" description="Pro residues" evidence="9">
    <location>
        <begin position="1"/>
        <end position="10"/>
    </location>
</feature>
<evidence type="ECO:0000256" key="4">
    <source>
        <dbReference type="ARBA" id="ARBA00022832"/>
    </source>
</evidence>
<dbReference type="InterPro" id="IPR001882">
    <property type="entry name" value="Biotin_BS"/>
</dbReference>
<dbReference type="GO" id="GO:0003989">
    <property type="term" value="F:acetyl-CoA carboxylase activity"/>
    <property type="evidence" value="ECO:0007669"/>
    <property type="project" value="InterPro"/>
</dbReference>
<dbReference type="Gene3D" id="2.40.50.100">
    <property type="match status" value="1"/>
</dbReference>
<gene>
    <name evidence="11" type="ORF">SAMN05660359_04304</name>
</gene>
<dbReference type="OrthoDB" id="9811735at2"/>
<evidence type="ECO:0000256" key="6">
    <source>
        <dbReference type="ARBA" id="ARBA00023160"/>
    </source>
</evidence>
<feature type="region of interest" description="Disordered" evidence="9">
    <location>
        <begin position="1"/>
        <end position="26"/>
    </location>
</feature>
<reference evidence="12" key="1">
    <citation type="submission" date="2016-10" db="EMBL/GenBank/DDBJ databases">
        <authorList>
            <person name="Varghese N."/>
            <person name="Submissions S."/>
        </authorList>
    </citation>
    <scope>NUCLEOTIDE SEQUENCE [LARGE SCALE GENOMIC DNA]</scope>
    <source>
        <strain evidence="12">DSM 43161</strain>
    </source>
</reference>
<dbReference type="Pfam" id="PF00364">
    <property type="entry name" value="Biotin_lipoyl"/>
    <property type="match status" value="1"/>
</dbReference>
<keyword evidence="4 8" id="KW-0276">Fatty acid metabolism</keyword>
<dbReference type="GO" id="GO:0009317">
    <property type="term" value="C:acetyl-CoA carboxylase complex"/>
    <property type="evidence" value="ECO:0007669"/>
    <property type="project" value="InterPro"/>
</dbReference>